<evidence type="ECO:0000313" key="8">
    <source>
        <dbReference type="Proteomes" id="UP000549617"/>
    </source>
</evidence>
<dbReference type="PROSITE" id="PS51296">
    <property type="entry name" value="RIESKE"/>
    <property type="match status" value="1"/>
</dbReference>
<keyword evidence="8" id="KW-1185">Reference proteome</keyword>
<protein>
    <submittedName>
        <fullName evidence="7">Vanillate O-demethylase monooxygenase subunit</fullName>
        <ecNumber evidence="7">1.14.13.82</ecNumber>
    </submittedName>
</protein>
<dbReference type="InterPro" id="IPR036922">
    <property type="entry name" value="Rieske_2Fe-2S_sf"/>
</dbReference>
<dbReference type="InterPro" id="IPR044043">
    <property type="entry name" value="VanA_C_cat"/>
</dbReference>
<dbReference type="GO" id="GO:0008168">
    <property type="term" value="F:methyltransferase activity"/>
    <property type="evidence" value="ECO:0007669"/>
    <property type="project" value="UniProtKB-KW"/>
</dbReference>
<dbReference type="SUPFAM" id="SSF50022">
    <property type="entry name" value="ISP domain"/>
    <property type="match status" value="1"/>
</dbReference>
<evidence type="ECO:0000256" key="1">
    <source>
        <dbReference type="ARBA" id="ARBA00022714"/>
    </source>
</evidence>
<dbReference type="GO" id="GO:0032259">
    <property type="term" value="P:methylation"/>
    <property type="evidence" value="ECO:0007669"/>
    <property type="project" value="UniProtKB-KW"/>
</dbReference>
<dbReference type="RefSeq" id="WP_184015596.1">
    <property type="nucleotide sequence ID" value="NZ_JACIJC010000001.1"/>
</dbReference>
<dbReference type="PANTHER" id="PTHR21266">
    <property type="entry name" value="IRON-SULFUR DOMAIN CONTAINING PROTEIN"/>
    <property type="match status" value="1"/>
</dbReference>
<dbReference type="InterPro" id="IPR017941">
    <property type="entry name" value="Rieske_2Fe-2S"/>
</dbReference>
<accession>A0A7W9EEP8</accession>
<proteinExistence type="predicted"/>
<keyword evidence="7" id="KW-0808">Transferase</keyword>
<evidence type="ECO:0000256" key="4">
    <source>
        <dbReference type="ARBA" id="ARBA00023004"/>
    </source>
</evidence>
<sequence>MTKFLRNSWYCAGWSTDVTDNPVGIKILSEEIVLFRTSDGTLAALNGRCPHRFAALSLGCIKGDLIECGYHGLQFDKHGVCRLNPHGQGKVPPRAHTRSYPAVERDGALWVWMGDPALADPADIMDLYFVGQREGWTGVTGYLKINADYQLVIDNLLDLTHATYLHPNTVGVDPEHSLGASLSYDFKTEGNIVRSNYTFRNSPPTALFKPFYPQERGDIFAFMRWEPAGALLLDISTTGVGMPKGTGVHMPSAHLIVPETEQTCHYFFALSRDVELDNEAKTKTMGEVALSAFIDEDEPVIHRCHELMNGAEFFELEPAILETDIAGIQARRILAKLIRQEQPVREAAEAA</sequence>
<keyword evidence="5" id="KW-0411">Iron-sulfur</keyword>
<dbReference type="GO" id="GO:0051537">
    <property type="term" value="F:2 iron, 2 sulfur cluster binding"/>
    <property type="evidence" value="ECO:0007669"/>
    <property type="project" value="UniProtKB-KW"/>
</dbReference>
<dbReference type="Pfam" id="PF00355">
    <property type="entry name" value="Rieske"/>
    <property type="match status" value="1"/>
</dbReference>
<keyword evidence="7" id="KW-0489">Methyltransferase</keyword>
<keyword evidence="4" id="KW-0408">Iron</keyword>
<dbReference type="Pfam" id="PF19112">
    <property type="entry name" value="VanA_C"/>
    <property type="match status" value="1"/>
</dbReference>
<reference evidence="7 8" key="1">
    <citation type="submission" date="2020-08" db="EMBL/GenBank/DDBJ databases">
        <title>Genomic Encyclopedia of Type Strains, Phase IV (KMG-IV): sequencing the most valuable type-strain genomes for metagenomic binning, comparative biology and taxonomic classification.</title>
        <authorList>
            <person name="Goeker M."/>
        </authorList>
    </citation>
    <scope>NUCLEOTIDE SEQUENCE [LARGE SCALE GENOMIC DNA]</scope>
    <source>
        <strain evidence="7 8">DSM 25079</strain>
    </source>
</reference>
<dbReference type="EMBL" id="JACIJC010000001">
    <property type="protein sequence ID" value="MBB5684891.1"/>
    <property type="molecule type" value="Genomic_DNA"/>
</dbReference>
<dbReference type="Gene3D" id="2.102.10.10">
    <property type="entry name" value="Rieske [2Fe-2S] iron-sulphur domain"/>
    <property type="match status" value="1"/>
</dbReference>
<dbReference type="Proteomes" id="UP000549617">
    <property type="component" value="Unassembled WGS sequence"/>
</dbReference>
<keyword evidence="7" id="KW-0503">Monooxygenase</keyword>
<name>A0A7W9EEP8_9SPHN</name>
<dbReference type="GO" id="GO:0046872">
    <property type="term" value="F:metal ion binding"/>
    <property type="evidence" value="ECO:0007669"/>
    <property type="project" value="UniProtKB-KW"/>
</dbReference>
<comment type="caution">
    <text evidence="7">The sequence shown here is derived from an EMBL/GenBank/DDBJ whole genome shotgun (WGS) entry which is preliminary data.</text>
</comment>
<keyword evidence="3 7" id="KW-0560">Oxidoreductase</keyword>
<evidence type="ECO:0000256" key="2">
    <source>
        <dbReference type="ARBA" id="ARBA00022723"/>
    </source>
</evidence>
<evidence type="ECO:0000259" key="6">
    <source>
        <dbReference type="PROSITE" id="PS51296"/>
    </source>
</evidence>
<dbReference type="EC" id="1.14.13.82" evidence="7"/>
<dbReference type="PANTHER" id="PTHR21266:SF60">
    <property type="entry name" value="3-KETOSTEROID-9-ALPHA-MONOOXYGENASE, OXYGENASE COMPONENT"/>
    <property type="match status" value="1"/>
</dbReference>
<dbReference type="SUPFAM" id="SSF55961">
    <property type="entry name" value="Bet v1-like"/>
    <property type="match status" value="1"/>
</dbReference>
<evidence type="ECO:0000256" key="5">
    <source>
        <dbReference type="ARBA" id="ARBA00023014"/>
    </source>
</evidence>
<dbReference type="GO" id="GO:0018489">
    <property type="term" value="F:vanillate monooxygenase activity"/>
    <property type="evidence" value="ECO:0007669"/>
    <property type="project" value="UniProtKB-EC"/>
</dbReference>
<evidence type="ECO:0000256" key="3">
    <source>
        <dbReference type="ARBA" id="ARBA00023002"/>
    </source>
</evidence>
<dbReference type="Gene3D" id="3.90.380.10">
    <property type="entry name" value="Naphthalene 1,2-dioxygenase Alpha Subunit, Chain A, domain 1"/>
    <property type="match status" value="1"/>
</dbReference>
<keyword evidence="1" id="KW-0001">2Fe-2S</keyword>
<organism evidence="7 8">
    <name type="scientific">Sphingobium boeckii</name>
    <dbReference type="NCBI Taxonomy" id="1082345"/>
    <lineage>
        <taxon>Bacteria</taxon>
        <taxon>Pseudomonadati</taxon>
        <taxon>Pseudomonadota</taxon>
        <taxon>Alphaproteobacteria</taxon>
        <taxon>Sphingomonadales</taxon>
        <taxon>Sphingomonadaceae</taxon>
        <taxon>Sphingobium</taxon>
    </lineage>
</organism>
<gene>
    <name evidence="7" type="ORF">FHS49_000882</name>
</gene>
<feature type="domain" description="Rieske" evidence="6">
    <location>
        <begin position="9"/>
        <end position="111"/>
    </location>
</feature>
<keyword evidence="2" id="KW-0479">Metal-binding</keyword>
<dbReference type="InterPro" id="IPR050584">
    <property type="entry name" value="Cholesterol_7-desaturase"/>
</dbReference>
<evidence type="ECO:0000313" key="7">
    <source>
        <dbReference type="EMBL" id="MBB5684891.1"/>
    </source>
</evidence>
<dbReference type="AlphaFoldDB" id="A0A7W9EEP8"/>